<dbReference type="Gene3D" id="1.10.10.10">
    <property type="entry name" value="Winged helix-like DNA-binding domain superfamily/Winged helix DNA-binding domain"/>
    <property type="match status" value="1"/>
</dbReference>
<organism evidence="7 8">
    <name type="scientific">Seminavis robusta</name>
    <dbReference type="NCBI Taxonomy" id="568900"/>
    <lineage>
        <taxon>Eukaryota</taxon>
        <taxon>Sar</taxon>
        <taxon>Stramenopiles</taxon>
        <taxon>Ochrophyta</taxon>
        <taxon>Bacillariophyta</taxon>
        <taxon>Bacillariophyceae</taxon>
        <taxon>Bacillariophycidae</taxon>
        <taxon>Naviculales</taxon>
        <taxon>Naviculaceae</taxon>
        <taxon>Seminavis</taxon>
    </lineage>
</organism>
<evidence type="ECO:0000313" key="7">
    <source>
        <dbReference type="EMBL" id="CAB9528437.1"/>
    </source>
</evidence>
<dbReference type="AlphaFoldDB" id="A0A9N8EWJ4"/>
<evidence type="ECO:0000256" key="3">
    <source>
        <dbReference type="ARBA" id="ARBA00023242"/>
    </source>
</evidence>
<feature type="domain" description="HSF-type DNA-binding" evidence="6">
    <location>
        <begin position="43"/>
        <end position="141"/>
    </location>
</feature>
<feature type="region of interest" description="Disordered" evidence="5">
    <location>
        <begin position="1"/>
        <end position="37"/>
    </location>
</feature>
<evidence type="ECO:0000256" key="4">
    <source>
        <dbReference type="RuleBase" id="RU004020"/>
    </source>
</evidence>
<evidence type="ECO:0000256" key="1">
    <source>
        <dbReference type="ARBA" id="ARBA00004123"/>
    </source>
</evidence>
<evidence type="ECO:0000256" key="2">
    <source>
        <dbReference type="ARBA" id="ARBA00023125"/>
    </source>
</evidence>
<comment type="similarity">
    <text evidence="4">Belongs to the HSF family.</text>
</comment>
<feature type="region of interest" description="Disordered" evidence="5">
    <location>
        <begin position="146"/>
        <end position="217"/>
    </location>
</feature>
<dbReference type="PANTHER" id="PTHR10015:SF206">
    <property type="entry name" value="HSF-TYPE DNA-BINDING DOMAIN-CONTAINING PROTEIN"/>
    <property type="match status" value="1"/>
</dbReference>
<feature type="compositionally biased region" description="Polar residues" evidence="5">
    <location>
        <begin position="257"/>
        <end position="267"/>
    </location>
</feature>
<dbReference type="EMBL" id="CAICTM010002224">
    <property type="protein sequence ID" value="CAB9528437.1"/>
    <property type="molecule type" value="Genomic_DNA"/>
</dbReference>
<dbReference type="SMART" id="SM00415">
    <property type="entry name" value="HSF"/>
    <property type="match status" value="1"/>
</dbReference>
<feature type="region of interest" description="Disordered" evidence="5">
    <location>
        <begin position="257"/>
        <end position="301"/>
    </location>
</feature>
<dbReference type="SUPFAM" id="SSF46785">
    <property type="entry name" value="Winged helix' DNA-binding domain"/>
    <property type="match status" value="1"/>
</dbReference>
<dbReference type="GO" id="GO:0003700">
    <property type="term" value="F:DNA-binding transcription factor activity"/>
    <property type="evidence" value="ECO:0007669"/>
    <property type="project" value="InterPro"/>
</dbReference>
<name>A0A9N8EWJ4_9STRA</name>
<dbReference type="PANTHER" id="PTHR10015">
    <property type="entry name" value="HEAT SHOCK TRANSCRIPTION FACTOR"/>
    <property type="match status" value="1"/>
</dbReference>
<reference evidence="7" key="1">
    <citation type="submission" date="2020-06" db="EMBL/GenBank/DDBJ databases">
        <authorList>
            <consortium name="Plant Systems Biology data submission"/>
        </authorList>
    </citation>
    <scope>NUCLEOTIDE SEQUENCE</scope>
    <source>
        <strain evidence="7">D6</strain>
    </source>
</reference>
<accession>A0A9N8EWJ4</accession>
<dbReference type="OrthoDB" id="60033at2759"/>
<keyword evidence="3" id="KW-0539">Nucleus</keyword>
<comment type="subcellular location">
    <subcellularLocation>
        <location evidence="1">Nucleus</location>
    </subcellularLocation>
</comment>
<comment type="caution">
    <text evidence="7">The sequence shown here is derived from an EMBL/GenBank/DDBJ whole genome shotgun (WGS) entry which is preliminary data.</text>
</comment>
<dbReference type="Proteomes" id="UP001153069">
    <property type="component" value="Unassembled WGS sequence"/>
</dbReference>
<evidence type="ECO:0000313" key="8">
    <source>
        <dbReference type="Proteomes" id="UP001153069"/>
    </source>
</evidence>
<keyword evidence="2" id="KW-0238">DNA-binding</keyword>
<proteinExistence type="inferred from homology"/>
<dbReference type="InterPro" id="IPR036390">
    <property type="entry name" value="WH_DNA-bd_sf"/>
</dbReference>
<evidence type="ECO:0000256" key="5">
    <source>
        <dbReference type="SAM" id="MobiDB-lite"/>
    </source>
</evidence>
<dbReference type="InterPro" id="IPR000232">
    <property type="entry name" value="HSF_DNA-bd"/>
</dbReference>
<protein>
    <submittedName>
        <fullName evidence="7">Heat stress transcription factor</fullName>
    </submittedName>
</protein>
<dbReference type="GO" id="GO:0005634">
    <property type="term" value="C:nucleus"/>
    <property type="evidence" value="ECO:0007669"/>
    <property type="project" value="UniProtKB-SubCell"/>
</dbReference>
<dbReference type="Pfam" id="PF00447">
    <property type="entry name" value="HSF_DNA-bind"/>
    <property type="match status" value="1"/>
</dbReference>
<gene>
    <name evidence="7" type="ORF">SEMRO_2226_G319820.1</name>
</gene>
<dbReference type="InterPro" id="IPR036388">
    <property type="entry name" value="WH-like_DNA-bd_sf"/>
</dbReference>
<dbReference type="GO" id="GO:0043565">
    <property type="term" value="F:sequence-specific DNA binding"/>
    <property type="evidence" value="ECO:0007669"/>
    <property type="project" value="InterPro"/>
</dbReference>
<sequence>MKISKGSAHKSQRRESKTRGSISDASNCDALPDDQEGIARGGVATPFPWKLHEMLEDSATEGNEWIVSWQSHGRSFLVHKPKLFVEKIMPTYFNQSKFASFQRQLNLYGFSRLTTGKDKGAYYHSCFVRGHRGLCRGMVRQKIKGTKVRRTLAPEEEPDFYKMTSTPVPLGPASMPPLGEDESADEVTDKRSTSPRRRSSTASSSSRGSIAKSSGVLSAKERALKLRSLSVVRDALKQTEMFCGDSNMDFDDRAAKVSSNSSVTSEHIPSVSPMESEESDSEETVVPVVSPPRMQQPTIMPTLPSSLLDATLAPMSSVRFHQMTKAQIKGGDLLFFEGKPFHYLEHLDTLPPRPPKVVKPTQAAAQNPYAAYAPRDSLQSLMRVDPQALMGGGAYAIRLS</sequence>
<keyword evidence="8" id="KW-1185">Reference proteome</keyword>
<evidence type="ECO:0000259" key="6">
    <source>
        <dbReference type="SMART" id="SM00415"/>
    </source>
</evidence>
<dbReference type="FunFam" id="1.10.10.10:FF:000479">
    <property type="entry name" value="Predicted protein"/>
    <property type="match status" value="1"/>
</dbReference>
<feature type="compositionally biased region" description="Low complexity" evidence="5">
    <location>
        <begin position="200"/>
        <end position="215"/>
    </location>
</feature>